<dbReference type="InParanoid" id="A0A2P5D5T2"/>
<gene>
    <name evidence="1" type="ORF">TorRG33x02_261430</name>
</gene>
<keyword evidence="2" id="KW-1185">Reference proteome</keyword>
<name>A0A2P5D5T2_TREOI</name>
<protein>
    <submittedName>
        <fullName evidence="1">Uncharacterized protein</fullName>
    </submittedName>
</protein>
<dbReference type="Proteomes" id="UP000237000">
    <property type="component" value="Unassembled WGS sequence"/>
</dbReference>
<dbReference type="AlphaFoldDB" id="A0A2P5D5T2"/>
<organism evidence="1 2">
    <name type="scientific">Trema orientale</name>
    <name type="common">Charcoal tree</name>
    <name type="synonym">Celtis orientalis</name>
    <dbReference type="NCBI Taxonomy" id="63057"/>
    <lineage>
        <taxon>Eukaryota</taxon>
        <taxon>Viridiplantae</taxon>
        <taxon>Streptophyta</taxon>
        <taxon>Embryophyta</taxon>
        <taxon>Tracheophyta</taxon>
        <taxon>Spermatophyta</taxon>
        <taxon>Magnoliopsida</taxon>
        <taxon>eudicotyledons</taxon>
        <taxon>Gunneridae</taxon>
        <taxon>Pentapetalae</taxon>
        <taxon>rosids</taxon>
        <taxon>fabids</taxon>
        <taxon>Rosales</taxon>
        <taxon>Cannabaceae</taxon>
        <taxon>Trema</taxon>
    </lineage>
</organism>
<dbReference type="EMBL" id="JXTC01000293">
    <property type="protein sequence ID" value="PON68663.1"/>
    <property type="molecule type" value="Genomic_DNA"/>
</dbReference>
<comment type="caution">
    <text evidence="1">The sequence shown here is derived from an EMBL/GenBank/DDBJ whole genome shotgun (WGS) entry which is preliminary data.</text>
</comment>
<sequence>MACVSPHLSEESFLPKHLSSSVHCPDSSYVCATPHVFTIHLCPLDRMRHAAYGSPHASALIRHAPSQSHACVAYNVLAISRALSCLDPRALPKRLHLQPSGVVQWLTSLKLVFRPH</sequence>
<reference evidence="2" key="1">
    <citation type="submission" date="2016-06" db="EMBL/GenBank/DDBJ databases">
        <title>Parallel loss of symbiosis genes in relatives of nitrogen-fixing non-legume Parasponia.</title>
        <authorList>
            <person name="Van Velzen R."/>
            <person name="Holmer R."/>
            <person name="Bu F."/>
            <person name="Rutten L."/>
            <person name="Van Zeijl A."/>
            <person name="Liu W."/>
            <person name="Santuari L."/>
            <person name="Cao Q."/>
            <person name="Sharma T."/>
            <person name="Shen D."/>
            <person name="Roswanjaya Y."/>
            <person name="Wardhani T."/>
            <person name="Kalhor M.S."/>
            <person name="Jansen J."/>
            <person name="Van den Hoogen J."/>
            <person name="Gungor B."/>
            <person name="Hartog M."/>
            <person name="Hontelez J."/>
            <person name="Verver J."/>
            <person name="Yang W.-C."/>
            <person name="Schijlen E."/>
            <person name="Repin R."/>
            <person name="Schilthuizen M."/>
            <person name="Schranz E."/>
            <person name="Heidstra R."/>
            <person name="Miyata K."/>
            <person name="Fedorova E."/>
            <person name="Kohlen W."/>
            <person name="Bisseling T."/>
            <person name="Smit S."/>
            <person name="Geurts R."/>
        </authorList>
    </citation>
    <scope>NUCLEOTIDE SEQUENCE [LARGE SCALE GENOMIC DNA]</scope>
    <source>
        <strain evidence="2">cv. RG33-2</strain>
    </source>
</reference>
<proteinExistence type="predicted"/>
<evidence type="ECO:0000313" key="1">
    <source>
        <dbReference type="EMBL" id="PON68663.1"/>
    </source>
</evidence>
<evidence type="ECO:0000313" key="2">
    <source>
        <dbReference type="Proteomes" id="UP000237000"/>
    </source>
</evidence>
<accession>A0A2P5D5T2</accession>